<dbReference type="Gene3D" id="1.20.1250.20">
    <property type="entry name" value="MFS general substrate transporter like domains"/>
    <property type="match status" value="1"/>
</dbReference>
<evidence type="ECO:0000256" key="8">
    <source>
        <dbReference type="SAM" id="Phobius"/>
    </source>
</evidence>
<keyword evidence="4 8" id="KW-0812">Transmembrane</keyword>
<dbReference type="AlphaFoldDB" id="A0A3D8SHN7"/>
<proteinExistence type="inferred from homology"/>
<evidence type="ECO:0000256" key="4">
    <source>
        <dbReference type="ARBA" id="ARBA00022692"/>
    </source>
</evidence>
<comment type="similarity">
    <text evidence="2">Belongs to the major facilitator superfamily. Proton-dependent oligopeptide transporter (POT/PTR) (TC 2.A.17) family.</text>
</comment>
<accession>A0A3D8SHN7</accession>
<feature type="transmembrane region" description="Helical" evidence="8">
    <location>
        <begin position="185"/>
        <end position="211"/>
    </location>
</feature>
<evidence type="ECO:0000313" key="10">
    <source>
        <dbReference type="Proteomes" id="UP000256328"/>
    </source>
</evidence>
<evidence type="ECO:0000256" key="5">
    <source>
        <dbReference type="ARBA" id="ARBA00022989"/>
    </source>
</evidence>
<dbReference type="InterPro" id="IPR036259">
    <property type="entry name" value="MFS_trans_sf"/>
</dbReference>
<evidence type="ECO:0000256" key="3">
    <source>
        <dbReference type="ARBA" id="ARBA00022448"/>
    </source>
</evidence>
<evidence type="ECO:0000256" key="7">
    <source>
        <dbReference type="SAM" id="MobiDB-lite"/>
    </source>
</evidence>
<dbReference type="Proteomes" id="UP000256328">
    <property type="component" value="Unassembled WGS sequence"/>
</dbReference>
<feature type="compositionally biased region" description="Basic and acidic residues" evidence="7">
    <location>
        <begin position="608"/>
        <end position="627"/>
    </location>
</feature>
<keyword evidence="3" id="KW-0813">Transport</keyword>
<evidence type="ECO:0000256" key="1">
    <source>
        <dbReference type="ARBA" id="ARBA00004141"/>
    </source>
</evidence>
<dbReference type="FunFam" id="1.20.1250.20:FF:000085">
    <property type="entry name" value="MFS peptide transporter Ptr2"/>
    <property type="match status" value="1"/>
</dbReference>
<feature type="transmembrane region" description="Helical" evidence="8">
    <location>
        <begin position="156"/>
        <end position="179"/>
    </location>
</feature>
<protein>
    <submittedName>
        <fullName evidence="9">MFS general substrate transporter-19</fullName>
    </submittedName>
</protein>
<dbReference type="PANTHER" id="PTHR11654">
    <property type="entry name" value="OLIGOPEPTIDE TRANSPORTER-RELATED"/>
    <property type="match status" value="1"/>
</dbReference>
<feature type="transmembrane region" description="Helical" evidence="8">
    <location>
        <begin position="243"/>
        <end position="263"/>
    </location>
</feature>
<comment type="subcellular location">
    <subcellularLocation>
        <location evidence="1">Membrane</location>
        <topology evidence="1">Multi-pass membrane protein</topology>
    </subcellularLocation>
</comment>
<feature type="transmembrane region" description="Helical" evidence="8">
    <location>
        <begin position="485"/>
        <end position="506"/>
    </location>
</feature>
<feature type="transmembrane region" description="Helical" evidence="8">
    <location>
        <begin position="402"/>
        <end position="422"/>
    </location>
</feature>
<feature type="transmembrane region" description="Helical" evidence="8">
    <location>
        <begin position="434"/>
        <end position="457"/>
    </location>
</feature>
<keyword evidence="10" id="KW-1185">Reference proteome</keyword>
<reference evidence="9 10" key="1">
    <citation type="journal article" date="2018" name="IMA Fungus">
        <title>IMA Genome-F 9: Draft genome sequence of Annulohypoxylon stygium, Aspergillus mulundensis, Berkeleyomyces basicola (syn. Thielaviopsis basicola), Ceratocystis smalleyi, two Cercospora beticola strains, Coleophoma cylindrospora, Fusarium fracticaudum, Phialophora cf. hyalina, and Morchella septimelata.</title>
        <authorList>
            <person name="Wingfield B.D."/>
            <person name="Bills G.F."/>
            <person name="Dong Y."/>
            <person name="Huang W."/>
            <person name="Nel W.J."/>
            <person name="Swalarsk-Parry B.S."/>
            <person name="Vaghefi N."/>
            <person name="Wilken P.M."/>
            <person name="An Z."/>
            <person name="de Beer Z.W."/>
            <person name="De Vos L."/>
            <person name="Chen L."/>
            <person name="Duong T.A."/>
            <person name="Gao Y."/>
            <person name="Hammerbacher A."/>
            <person name="Kikkert J.R."/>
            <person name="Li Y."/>
            <person name="Li H."/>
            <person name="Li K."/>
            <person name="Li Q."/>
            <person name="Liu X."/>
            <person name="Ma X."/>
            <person name="Naidoo K."/>
            <person name="Pethybridge S.J."/>
            <person name="Sun J."/>
            <person name="Steenkamp E.T."/>
            <person name="van der Nest M.A."/>
            <person name="van Wyk S."/>
            <person name="Wingfield M.J."/>
            <person name="Xiong C."/>
            <person name="Yue Q."/>
            <person name="Zhang X."/>
        </authorList>
    </citation>
    <scope>NUCLEOTIDE SEQUENCE [LARGE SCALE GENOMIC DNA]</scope>
    <source>
        <strain evidence="9 10">BP5796</strain>
    </source>
</reference>
<feature type="transmembrane region" description="Helical" evidence="8">
    <location>
        <begin position="548"/>
        <end position="571"/>
    </location>
</feature>
<keyword evidence="5 8" id="KW-1133">Transmembrane helix</keyword>
<dbReference type="SUPFAM" id="SSF103473">
    <property type="entry name" value="MFS general substrate transporter"/>
    <property type="match status" value="1"/>
</dbReference>
<feature type="transmembrane region" description="Helical" evidence="8">
    <location>
        <begin position="361"/>
        <end position="382"/>
    </location>
</feature>
<name>A0A3D8SHN7_9HELO</name>
<feature type="transmembrane region" description="Helical" evidence="8">
    <location>
        <begin position="518"/>
        <end position="536"/>
    </location>
</feature>
<dbReference type="Pfam" id="PF00854">
    <property type="entry name" value="PTR2"/>
    <property type="match status" value="1"/>
</dbReference>
<evidence type="ECO:0000256" key="2">
    <source>
        <dbReference type="ARBA" id="ARBA00005982"/>
    </source>
</evidence>
<organism evidence="9 10">
    <name type="scientific">Coleophoma crateriformis</name>
    <dbReference type="NCBI Taxonomy" id="565419"/>
    <lineage>
        <taxon>Eukaryota</taxon>
        <taxon>Fungi</taxon>
        <taxon>Dikarya</taxon>
        <taxon>Ascomycota</taxon>
        <taxon>Pezizomycotina</taxon>
        <taxon>Leotiomycetes</taxon>
        <taxon>Helotiales</taxon>
        <taxon>Dermateaceae</taxon>
        <taxon>Coleophoma</taxon>
    </lineage>
</organism>
<keyword evidence="6 8" id="KW-0472">Membrane</keyword>
<evidence type="ECO:0000256" key="6">
    <source>
        <dbReference type="ARBA" id="ARBA00023136"/>
    </source>
</evidence>
<dbReference type="GO" id="GO:0071916">
    <property type="term" value="F:dipeptide transmembrane transporter activity"/>
    <property type="evidence" value="ECO:0007669"/>
    <property type="project" value="UniProtKB-ARBA"/>
</dbReference>
<feature type="region of interest" description="Disordered" evidence="7">
    <location>
        <begin position="607"/>
        <end position="627"/>
    </location>
</feature>
<dbReference type="OrthoDB" id="8904098at2759"/>
<dbReference type="InterPro" id="IPR000109">
    <property type="entry name" value="POT_fam"/>
</dbReference>
<sequence>MSYVHPLQEAVQIAGETPLASAEKGPLVHADHTVIEQHGAYYPQNDAATEEELATLRRVAGHIPITAYVLCIVEFAERGSFYGVKQVFSNFVNRPLPAEGNGAGAPPRGTQQTAGALGKGTVIAAAVVNSFSFLVYALPVLGGWLADTRWGRFKTICIGIAICGIAHVIMVIAAIPSVIQNGHAFGPFMLSVYILAIGSALFKPCISVVVLDQNPHKKPVTSTLPSGERVVIDPEATTERMMLWFYLLINIGGFLGVPTAYLAKLVGFWPAYLLPGIIYFLLPPLLWWLQPRIILHPPGGSDLGNTFKVLGICLSHGGWKKIGRHGFWESAKPSVIATSSNPKQVNWNDNFVNDVQKTFQACGIFLFTPIFFINDGGIGGASDALSVMLTTNGVPNDVISNFNPLVIIFGIPFFNYGLYPLLRKYKIHFGPIARMTTGFFICSIGSIGWAIITHYAYKTGPCGNHASSLTCVDADGVSLVSPISIWWTAIPLSITALCEILVNVTAYGIAYSRAPKNMRGLVSAINCFMSAIQYAINLATTPAIRDPFIVWAFAGPSIVGFVLAIVFWFMFKHLDNEEYVLNDEEDDYDMQNISGSDVGGSATVANAKDVEAGQDSKELRHRLTEAQ</sequence>
<dbReference type="EMBL" id="PDLN01000005">
    <property type="protein sequence ID" value="RDW85674.1"/>
    <property type="molecule type" value="Genomic_DNA"/>
</dbReference>
<dbReference type="GO" id="GO:0005886">
    <property type="term" value="C:plasma membrane"/>
    <property type="evidence" value="ECO:0007669"/>
    <property type="project" value="UniProtKB-ARBA"/>
</dbReference>
<comment type="caution">
    <text evidence="9">The sequence shown here is derived from an EMBL/GenBank/DDBJ whole genome shotgun (WGS) entry which is preliminary data.</text>
</comment>
<evidence type="ECO:0000313" key="9">
    <source>
        <dbReference type="EMBL" id="RDW85674.1"/>
    </source>
</evidence>
<gene>
    <name evidence="9" type="ORF">BP5796_03999</name>
</gene>
<feature type="transmembrane region" description="Helical" evidence="8">
    <location>
        <begin position="122"/>
        <end position="144"/>
    </location>
</feature>
<feature type="transmembrane region" description="Helical" evidence="8">
    <location>
        <begin position="269"/>
        <end position="289"/>
    </location>
</feature>